<evidence type="ECO:0000256" key="3">
    <source>
        <dbReference type="ARBA" id="ARBA00006094"/>
    </source>
</evidence>
<dbReference type="Gene3D" id="1.10.10.1440">
    <property type="entry name" value="PHAX RNA-binding domain"/>
    <property type="match status" value="1"/>
</dbReference>
<dbReference type="GO" id="GO:0003723">
    <property type="term" value="F:RNA binding"/>
    <property type="evidence" value="ECO:0007669"/>
    <property type="project" value="UniProtKB-KW"/>
</dbReference>
<evidence type="ECO:0000256" key="10">
    <source>
        <dbReference type="ARBA" id="ARBA00030834"/>
    </source>
</evidence>
<keyword evidence="8" id="KW-0653">Protein transport</keyword>
<feature type="region of interest" description="Disordered" evidence="11">
    <location>
        <begin position="179"/>
        <end position="237"/>
    </location>
</feature>
<keyword evidence="7" id="KW-0694">RNA-binding</keyword>
<dbReference type="GO" id="GO:0005737">
    <property type="term" value="C:cytoplasm"/>
    <property type="evidence" value="ECO:0007669"/>
    <property type="project" value="UniProtKB-SubCell"/>
</dbReference>
<feature type="compositionally biased region" description="Polar residues" evidence="11">
    <location>
        <begin position="196"/>
        <end position="210"/>
    </location>
</feature>
<dbReference type="GO" id="GO:0006408">
    <property type="term" value="P:snRNA export from nucleus"/>
    <property type="evidence" value="ECO:0007669"/>
    <property type="project" value="InterPro"/>
</dbReference>
<feature type="compositionally biased region" description="Basic and acidic residues" evidence="11">
    <location>
        <begin position="39"/>
        <end position="64"/>
    </location>
</feature>
<dbReference type="Pfam" id="PF10258">
    <property type="entry name" value="PHAX_RNA-bd"/>
    <property type="match status" value="1"/>
</dbReference>
<evidence type="ECO:0000256" key="2">
    <source>
        <dbReference type="ARBA" id="ARBA00004496"/>
    </source>
</evidence>
<evidence type="ECO:0000256" key="4">
    <source>
        <dbReference type="ARBA" id="ARBA00016856"/>
    </source>
</evidence>
<evidence type="ECO:0000256" key="11">
    <source>
        <dbReference type="SAM" id="MobiDB-lite"/>
    </source>
</evidence>
<evidence type="ECO:0000256" key="8">
    <source>
        <dbReference type="ARBA" id="ARBA00022927"/>
    </source>
</evidence>
<dbReference type="InterPro" id="IPR038092">
    <property type="entry name" value="PHAX_RNA-binding_sf"/>
</dbReference>
<dbReference type="PANTHER" id="PTHR13135:SF0">
    <property type="entry name" value="PHOSPHORYLATED ADAPTER RNA EXPORT PROTEIN"/>
    <property type="match status" value="1"/>
</dbReference>
<evidence type="ECO:0000256" key="5">
    <source>
        <dbReference type="ARBA" id="ARBA00022448"/>
    </source>
</evidence>
<gene>
    <name evidence="13" type="ORF">K2173_002401</name>
</gene>
<sequence length="258" mass="28995">MIGAWMEKGESLLEAIYEDESFEDAEDVEMQDVEEGEFVESKPHSGIGHSDDGGDNIDKDEKSGRQKNKKKKKKNKKRKRSSGPGQNFTDINRFVLDACRRLKERKSYMVYTAVGCLGVSALSDLLKEVDVIQSCGGQMTVDGRRFRNGGGILWNTIKAREPMAYKEIMRKTKEFEKQFKQKNTVQAPEANKKKSSQQTTCGITDGSSGSVPDCSDFVTRTQQEQSPADGKHKSVHDRLRIPVSYEDLVVCDPKDDKV</sequence>
<keyword evidence="6" id="KW-0963">Cytoplasm</keyword>
<accession>A0AAV8TBL9</accession>
<keyword evidence="5" id="KW-0813">Transport</keyword>
<comment type="similarity">
    <text evidence="3">Belongs to the PHAX family.</text>
</comment>
<keyword evidence="14" id="KW-1185">Reference proteome</keyword>
<dbReference type="InterPro" id="IPR019385">
    <property type="entry name" value="PHAX_RNA-binding_domain"/>
</dbReference>
<dbReference type="PANTHER" id="PTHR13135">
    <property type="entry name" value="CYTOSOLIC RESINIFERATOXIN BINDING PROTEIN RBP-26"/>
    <property type="match status" value="1"/>
</dbReference>
<keyword evidence="9" id="KW-0539">Nucleus</keyword>
<name>A0AAV8TBL9_9ROSI</name>
<feature type="compositionally biased region" description="Basic residues" evidence="11">
    <location>
        <begin position="65"/>
        <end position="81"/>
    </location>
</feature>
<feature type="domain" description="Phosphorylated adapter RNA export protein RNA-binding" evidence="12">
    <location>
        <begin position="95"/>
        <end position="174"/>
    </location>
</feature>
<dbReference type="GO" id="GO:0015031">
    <property type="term" value="P:protein transport"/>
    <property type="evidence" value="ECO:0007669"/>
    <property type="project" value="UniProtKB-KW"/>
</dbReference>
<feature type="region of interest" description="Disordered" evidence="11">
    <location>
        <begin position="24"/>
        <end position="87"/>
    </location>
</feature>
<comment type="caution">
    <text evidence="13">The sequence shown here is derived from an EMBL/GenBank/DDBJ whole genome shotgun (WGS) entry which is preliminary data.</text>
</comment>
<evidence type="ECO:0000259" key="12">
    <source>
        <dbReference type="Pfam" id="PF10258"/>
    </source>
</evidence>
<comment type="subcellular location">
    <subcellularLocation>
        <location evidence="2">Cytoplasm</location>
    </subcellularLocation>
    <subcellularLocation>
        <location evidence="1">Nucleus</location>
    </subcellularLocation>
</comment>
<dbReference type="Proteomes" id="UP001159364">
    <property type="component" value="Linkage Group LG05"/>
</dbReference>
<dbReference type="EMBL" id="JAIWQS010000005">
    <property type="protein sequence ID" value="KAJ8763518.1"/>
    <property type="molecule type" value="Genomic_DNA"/>
</dbReference>
<evidence type="ECO:0000256" key="1">
    <source>
        <dbReference type="ARBA" id="ARBA00004123"/>
    </source>
</evidence>
<feature type="compositionally biased region" description="Acidic residues" evidence="11">
    <location>
        <begin position="24"/>
        <end position="38"/>
    </location>
</feature>
<evidence type="ECO:0000256" key="9">
    <source>
        <dbReference type="ARBA" id="ARBA00023242"/>
    </source>
</evidence>
<evidence type="ECO:0000313" key="13">
    <source>
        <dbReference type="EMBL" id="KAJ8763518.1"/>
    </source>
</evidence>
<organism evidence="13 14">
    <name type="scientific">Erythroxylum novogranatense</name>
    <dbReference type="NCBI Taxonomy" id="1862640"/>
    <lineage>
        <taxon>Eukaryota</taxon>
        <taxon>Viridiplantae</taxon>
        <taxon>Streptophyta</taxon>
        <taxon>Embryophyta</taxon>
        <taxon>Tracheophyta</taxon>
        <taxon>Spermatophyta</taxon>
        <taxon>Magnoliopsida</taxon>
        <taxon>eudicotyledons</taxon>
        <taxon>Gunneridae</taxon>
        <taxon>Pentapetalae</taxon>
        <taxon>rosids</taxon>
        <taxon>fabids</taxon>
        <taxon>Malpighiales</taxon>
        <taxon>Erythroxylaceae</taxon>
        <taxon>Erythroxylum</taxon>
    </lineage>
</organism>
<dbReference type="InterPro" id="IPR039047">
    <property type="entry name" value="PHAX"/>
</dbReference>
<evidence type="ECO:0000313" key="14">
    <source>
        <dbReference type="Proteomes" id="UP001159364"/>
    </source>
</evidence>
<dbReference type="AlphaFoldDB" id="A0AAV8TBL9"/>
<reference evidence="13 14" key="1">
    <citation type="submission" date="2021-09" db="EMBL/GenBank/DDBJ databases">
        <title>Genomic insights and catalytic innovation underlie evolution of tropane alkaloids biosynthesis.</title>
        <authorList>
            <person name="Wang Y.-J."/>
            <person name="Tian T."/>
            <person name="Huang J.-P."/>
            <person name="Huang S.-X."/>
        </authorList>
    </citation>
    <scope>NUCLEOTIDE SEQUENCE [LARGE SCALE GENOMIC DNA]</scope>
    <source>
        <strain evidence="13">KIB-2018</strain>
        <tissue evidence="13">Leaf</tissue>
    </source>
</reference>
<protein>
    <recommendedName>
        <fullName evidence="4">Phosphorylated adapter RNA export protein</fullName>
    </recommendedName>
    <alternativeName>
        <fullName evidence="10">RNA U small nuclear RNA export adapter protein</fullName>
    </alternativeName>
</protein>
<dbReference type="GO" id="GO:0005634">
    <property type="term" value="C:nucleus"/>
    <property type="evidence" value="ECO:0007669"/>
    <property type="project" value="UniProtKB-SubCell"/>
</dbReference>
<evidence type="ECO:0000256" key="7">
    <source>
        <dbReference type="ARBA" id="ARBA00022884"/>
    </source>
</evidence>
<evidence type="ECO:0000256" key="6">
    <source>
        <dbReference type="ARBA" id="ARBA00022490"/>
    </source>
</evidence>
<proteinExistence type="inferred from homology"/>